<dbReference type="AlphaFoldDB" id="A0A2L2XDE1"/>
<dbReference type="Proteomes" id="UP000239549">
    <property type="component" value="Unassembled WGS sequence"/>
</dbReference>
<dbReference type="Pfam" id="PF12229">
    <property type="entry name" value="PG_binding_4"/>
    <property type="match status" value="1"/>
</dbReference>
<dbReference type="Gene3D" id="2.20.230.10">
    <property type="entry name" value="Resuscitation-promoting factor rpfb"/>
    <property type="match status" value="1"/>
</dbReference>
<dbReference type="PANTHER" id="PTHR35788">
    <property type="entry name" value="EXPORTED PROTEIN-RELATED"/>
    <property type="match status" value="1"/>
</dbReference>
<dbReference type="PROSITE" id="PS51109">
    <property type="entry name" value="G5"/>
    <property type="match status" value="1"/>
</dbReference>
<gene>
    <name evidence="4" type="ORF">DCCM_3357</name>
</gene>
<dbReference type="Pfam" id="PF07501">
    <property type="entry name" value="G5"/>
    <property type="match status" value="1"/>
</dbReference>
<dbReference type="Pfam" id="PF04294">
    <property type="entry name" value="VanW"/>
    <property type="match status" value="1"/>
</dbReference>
<reference evidence="5" key="1">
    <citation type="submission" date="2018-02" db="EMBL/GenBank/DDBJ databases">
        <title>Genome sequence of Desulfocucumis palustris strain NAW-5.</title>
        <authorList>
            <person name="Watanabe M."/>
            <person name="Kojima H."/>
            <person name="Fukui M."/>
        </authorList>
    </citation>
    <scope>NUCLEOTIDE SEQUENCE [LARGE SCALE GENOMIC DNA]</scope>
    <source>
        <strain evidence="5">NAW-5</strain>
    </source>
</reference>
<dbReference type="RefSeq" id="WP_104372529.1">
    <property type="nucleotide sequence ID" value="NZ_BFAV01000130.1"/>
</dbReference>
<accession>A0A2L2XDE1</accession>
<dbReference type="PANTHER" id="PTHR35788:SF1">
    <property type="entry name" value="EXPORTED PROTEIN"/>
    <property type="match status" value="1"/>
</dbReference>
<evidence type="ECO:0000256" key="2">
    <source>
        <dbReference type="SAM" id="MobiDB-lite"/>
    </source>
</evidence>
<dbReference type="InterPro" id="IPR011098">
    <property type="entry name" value="G5_dom"/>
</dbReference>
<proteinExistence type="predicted"/>
<dbReference type="EMBL" id="BFAV01000130">
    <property type="protein sequence ID" value="GBF34245.1"/>
    <property type="molecule type" value="Genomic_DNA"/>
</dbReference>
<dbReference type="InterPro" id="IPR007391">
    <property type="entry name" value="Vancomycin_resist_VanW"/>
</dbReference>
<evidence type="ECO:0000313" key="5">
    <source>
        <dbReference type="Proteomes" id="UP000239549"/>
    </source>
</evidence>
<dbReference type="OrthoDB" id="9797191at2"/>
<evidence type="ECO:0000313" key="4">
    <source>
        <dbReference type="EMBL" id="GBF34245.1"/>
    </source>
</evidence>
<feature type="domain" description="G5" evidence="3">
    <location>
        <begin position="369"/>
        <end position="447"/>
    </location>
</feature>
<feature type="region of interest" description="Disordered" evidence="2">
    <location>
        <begin position="449"/>
        <end position="498"/>
    </location>
</feature>
<dbReference type="SMART" id="SM01208">
    <property type="entry name" value="G5"/>
    <property type="match status" value="1"/>
</dbReference>
<name>A0A2L2XDE1_9FIRM</name>
<comment type="caution">
    <text evidence="4">The sequence shown here is derived from an EMBL/GenBank/DDBJ whole genome shotgun (WGS) entry which is preliminary data.</text>
</comment>
<keyword evidence="5" id="KW-1185">Reference proteome</keyword>
<keyword evidence="1" id="KW-0732">Signal</keyword>
<dbReference type="InterPro" id="IPR022029">
    <property type="entry name" value="YoaR-like_PG-bd"/>
</dbReference>
<sequence length="498" mass="53498">MKYKTAITGGLIGVFLATGLLFFMGATQASDSQKVLEGVSFIGQNLSGLERESGIKEIASLEKDYLSTPVILEYQDRAWQIAPASLGVSLDAEKIMEKALKVGKEGSFIDNWREKSRIRTNGVDLVPVLKLDREMFDHGLDNLTADLIILPVDAGFAVTKADTVEIIPGREGVLVDKEKAARDLLSVLENNRVVPRVELSLKKAQPDVTTEEVREYGLDTLLGSYTTRFDASVTDRAFNVRVAAGALDNLLVPPGKETSFNKVVGPRSSEAGYKNAKVIVNNELVDGLGGGVCQVSTTLYNAVLMSGLEVVTRKNHSLPVAYAPAGRDATVAYDYIDFVFRNNTDKYLYIKTYTGGGKVTVKIYGNSQARKDIIIKTKTVETYDYKVVYEPDPTLAKGTQKVKKEGVKGAKIIASRIIEENGASRLESLPASLYNPQNQIVLVGTGESVSPVRQAGGTAPGSGPDSRKNGQNEQVTGEAGAGQEPPPPQGGIVPPSGA</sequence>
<evidence type="ECO:0000256" key="1">
    <source>
        <dbReference type="ARBA" id="ARBA00022729"/>
    </source>
</evidence>
<protein>
    <submittedName>
        <fullName evidence="4">Vancomycin B-type resistance protein VanW</fullName>
    </submittedName>
</protein>
<dbReference type="InterPro" id="IPR052913">
    <property type="entry name" value="Glycopeptide_resist_protein"/>
</dbReference>
<evidence type="ECO:0000259" key="3">
    <source>
        <dbReference type="PROSITE" id="PS51109"/>
    </source>
</evidence>
<organism evidence="4 5">
    <name type="scientific">Desulfocucumis palustris</name>
    <dbReference type="NCBI Taxonomy" id="1898651"/>
    <lineage>
        <taxon>Bacteria</taxon>
        <taxon>Bacillati</taxon>
        <taxon>Bacillota</taxon>
        <taxon>Clostridia</taxon>
        <taxon>Eubacteriales</taxon>
        <taxon>Desulfocucumaceae</taxon>
        <taxon>Desulfocucumis</taxon>
    </lineage>
</organism>